<dbReference type="AlphaFoldDB" id="A0A9P5ZD24"/>
<sequence>MSDDDDDTFYFDMREEMFFPVFPDLPGDDDIDLRYYDDPGSYGVTGPIKHWCLLVEIVQKIPYPRPTFKVKDKDNNELLVGFYFDNDVKMPAIWEKRCKEGGVMAIMYAVAHDFLDGQHGVRVEEVENVKFLPCSLSTLFRIGDDLDLKPVSKICARCKKPGGLQCSRCSVTKYCGKECQVADWKARHKNECIAIQQVLDWKKRDWADFEEYWQD</sequence>
<name>A0A9P5ZD24_9AGAR</name>
<dbReference type="OrthoDB" id="265717at2759"/>
<evidence type="ECO:0000313" key="6">
    <source>
        <dbReference type="EMBL" id="KAF9483721.1"/>
    </source>
</evidence>
<dbReference type="GO" id="GO:0008270">
    <property type="term" value="F:zinc ion binding"/>
    <property type="evidence" value="ECO:0007669"/>
    <property type="project" value="UniProtKB-KW"/>
</dbReference>
<dbReference type="SUPFAM" id="SSF144232">
    <property type="entry name" value="HIT/MYND zinc finger-like"/>
    <property type="match status" value="1"/>
</dbReference>
<gene>
    <name evidence="6" type="ORF">BDN70DRAFT_851332</name>
</gene>
<keyword evidence="2 4" id="KW-0863">Zinc-finger</keyword>
<reference evidence="6" key="1">
    <citation type="submission" date="2020-11" db="EMBL/GenBank/DDBJ databases">
        <authorList>
            <consortium name="DOE Joint Genome Institute"/>
            <person name="Ahrendt S."/>
            <person name="Riley R."/>
            <person name="Andreopoulos W."/>
            <person name="Labutti K."/>
            <person name="Pangilinan J."/>
            <person name="Ruiz-Duenas F.J."/>
            <person name="Barrasa J.M."/>
            <person name="Sanchez-Garcia M."/>
            <person name="Camarero S."/>
            <person name="Miyauchi S."/>
            <person name="Serrano A."/>
            <person name="Linde D."/>
            <person name="Babiker R."/>
            <person name="Drula E."/>
            <person name="Ayuso-Fernandez I."/>
            <person name="Pacheco R."/>
            <person name="Padilla G."/>
            <person name="Ferreira P."/>
            <person name="Barriuso J."/>
            <person name="Kellner H."/>
            <person name="Castanera R."/>
            <person name="Alfaro M."/>
            <person name="Ramirez L."/>
            <person name="Pisabarro A.G."/>
            <person name="Kuo A."/>
            <person name="Tritt A."/>
            <person name="Lipzen A."/>
            <person name="He G."/>
            <person name="Yan M."/>
            <person name="Ng V."/>
            <person name="Cullen D."/>
            <person name="Martin F."/>
            <person name="Rosso M.-N."/>
            <person name="Henrissat B."/>
            <person name="Hibbett D."/>
            <person name="Martinez A.T."/>
            <person name="Grigoriev I.V."/>
        </authorList>
    </citation>
    <scope>NUCLEOTIDE SEQUENCE</scope>
    <source>
        <strain evidence="6">CIRM-BRFM 674</strain>
    </source>
</reference>
<evidence type="ECO:0000256" key="2">
    <source>
        <dbReference type="ARBA" id="ARBA00022771"/>
    </source>
</evidence>
<keyword evidence="7" id="KW-1185">Reference proteome</keyword>
<dbReference type="InterPro" id="IPR002893">
    <property type="entry name" value="Znf_MYND"/>
</dbReference>
<evidence type="ECO:0000259" key="5">
    <source>
        <dbReference type="PROSITE" id="PS50865"/>
    </source>
</evidence>
<dbReference type="EMBL" id="MU155151">
    <property type="protein sequence ID" value="KAF9483721.1"/>
    <property type="molecule type" value="Genomic_DNA"/>
</dbReference>
<keyword evidence="3" id="KW-0862">Zinc</keyword>
<accession>A0A9P5ZD24</accession>
<dbReference type="Gene3D" id="6.10.140.2220">
    <property type="match status" value="1"/>
</dbReference>
<protein>
    <recommendedName>
        <fullName evidence="5">MYND-type domain-containing protein</fullName>
    </recommendedName>
</protein>
<evidence type="ECO:0000313" key="7">
    <source>
        <dbReference type="Proteomes" id="UP000807469"/>
    </source>
</evidence>
<evidence type="ECO:0000256" key="3">
    <source>
        <dbReference type="ARBA" id="ARBA00022833"/>
    </source>
</evidence>
<evidence type="ECO:0000256" key="4">
    <source>
        <dbReference type="PROSITE-ProRule" id="PRU00134"/>
    </source>
</evidence>
<evidence type="ECO:0000256" key="1">
    <source>
        <dbReference type="ARBA" id="ARBA00022723"/>
    </source>
</evidence>
<dbReference type="PROSITE" id="PS01360">
    <property type="entry name" value="ZF_MYND_1"/>
    <property type="match status" value="1"/>
</dbReference>
<feature type="domain" description="MYND-type" evidence="5">
    <location>
        <begin position="155"/>
        <end position="192"/>
    </location>
</feature>
<comment type="caution">
    <text evidence="6">The sequence shown here is derived from an EMBL/GenBank/DDBJ whole genome shotgun (WGS) entry which is preliminary data.</text>
</comment>
<organism evidence="6 7">
    <name type="scientific">Pholiota conissans</name>
    <dbReference type="NCBI Taxonomy" id="109636"/>
    <lineage>
        <taxon>Eukaryota</taxon>
        <taxon>Fungi</taxon>
        <taxon>Dikarya</taxon>
        <taxon>Basidiomycota</taxon>
        <taxon>Agaricomycotina</taxon>
        <taxon>Agaricomycetes</taxon>
        <taxon>Agaricomycetidae</taxon>
        <taxon>Agaricales</taxon>
        <taxon>Agaricineae</taxon>
        <taxon>Strophariaceae</taxon>
        <taxon>Pholiota</taxon>
    </lineage>
</organism>
<dbReference type="Proteomes" id="UP000807469">
    <property type="component" value="Unassembled WGS sequence"/>
</dbReference>
<dbReference type="Pfam" id="PF01753">
    <property type="entry name" value="zf-MYND"/>
    <property type="match status" value="1"/>
</dbReference>
<dbReference type="PROSITE" id="PS50865">
    <property type="entry name" value="ZF_MYND_2"/>
    <property type="match status" value="1"/>
</dbReference>
<keyword evidence="1" id="KW-0479">Metal-binding</keyword>
<proteinExistence type="predicted"/>